<gene>
    <name evidence="1" type="ORF">QN277_022786</name>
</gene>
<comment type="caution">
    <text evidence="1">The sequence shown here is derived from an EMBL/GenBank/DDBJ whole genome shotgun (WGS) entry which is preliminary data.</text>
</comment>
<proteinExistence type="predicted"/>
<sequence length="31" mass="3386">MSYKLVAMQELLAQPLPMSTASIPTAQPLRV</sequence>
<keyword evidence="2" id="KW-1185">Reference proteome</keyword>
<dbReference type="Proteomes" id="UP001293593">
    <property type="component" value="Unassembled WGS sequence"/>
</dbReference>
<organism evidence="1 2">
    <name type="scientific">Acacia crassicarpa</name>
    <name type="common">northern wattle</name>
    <dbReference type="NCBI Taxonomy" id="499986"/>
    <lineage>
        <taxon>Eukaryota</taxon>
        <taxon>Viridiplantae</taxon>
        <taxon>Streptophyta</taxon>
        <taxon>Embryophyta</taxon>
        <taxon>Tracheophyta</taxon>
        <taxon>Spermatophyta</taxon>
        <taxon>Magnoliopsida</taxon>
        <taxon>eudicotyledons</taxon>
        <taxon>Gunneridae</taxon>
        <taxon>Pentapetalae</taxon>
        <taxon>rosids</taxon>
        <taxon>fabids</taxon>
        <taxon>Fabales</taxon>
        <taxon>Fabaceae</taxon>
        <taxon>Caesalpinioideae</taxon>
        <taxon>mimosoid clade</taxon>
        <taxon>Acacieae</taxon>
        <taxon>Acacia</taxon>
    </lineage>
</organism>
<reference evidence="1" key="1">
    <citation type="submission" date="2023-10" db="EMBL/GenBank/DDBJ databases">
        <title>Chromosome-level genome of the transformable northern wattle, Acacia crassicarpa.</title>
        <authorList>
            <person name="Massaro I."/>
            <person name="Sinha N.R."/>
            <person name="Poethig S."/>
            <person name="Leichty A.R."/>
        </authorList>
    </citation>
    <scope>NUCLEOTIDE SEQUENCE</scope>
    <source>
        <strain evidence="1">Acra3RX</strain>
        <tissue evidence="1">Leaf</tissue>
    </source>
</reference>
<protein>
    <submittedName>
        <fullName evidence="1">Uncharacterized protein</fullName>
    </submittedName>
</protein>
<evidence type="ECO:0000313" key="1">
    <source>
        <dbReference type="EMBL" id="KAK4269657.1"/>
    </source>
</evidence>
<accession>A0AAE1JJQ1</accession>
<evidence type="ECO:0000313" key="2">
    <source>
        <dbReference type="Proteomes" id="UP001293593"/>
    </source>
</evidence>
<dbReference type="AlphaFoldDB" id="A0AAE1JJQ1"/>
<dbReference type="EMBL" id="JAWXYG010000006">
    <property type="protein sequence ID" value="KAK4269657.1"/>
    <property type="molecule type" value="Genomic_DNA"/>
</dbReference>
<name>A0AAE1JJQ1_9FABA</name>